<dbReference type="Gene3D" id="2.40.70.10">
    <property type="entry name" value="Acid Proteases"/>
    <property type="match status" value="2"/>
</dbReference>
<evidence type="ECO:0000256" key="4">
    <source>
        <dbReference type="SAM" id="SignalP"/>
    </source>
</evidence>
<reference evidence="6 7" key="1">
    <citation type="submission" date="2019-10" db="EMBL/GenBank/DDBJ databases">
        <authorList>
            <person name="Palmer J.M."/>
        </authorList>
    </citation>
    <scope>NUCLEOTIDE SEQUENCE [LARGE SCALE GENOMIC DNA]</scope>
    <source>
        <strain evidence="6 7">TWF694</strain>
    </source>
</reference>
<evidence type="ECO:0000259" key="5">
    <source>
        <dbReference type="PROSITE" id="PS51767"/>
    </source>
</evidence>
<accession>A0AAV9XR56</accession>
<dbReference type="PANTHER" id="PTHR47966">
    <property type="entry name" value="BETA-SITE APP-CLEAVING ENZYME, ISOFORM A-RELATED"/>
    <property type="match status" value="1"/>
</dbReference>
<dbReference type="InterPro" id="IPR021109">
    <property type="entry name" value="Peptidase_aspartic_dom_sf"/>
</dbReference>
<protein>
    <recommendedName>
        <fullName evidence="5">Peptidase A1 domain-containing protein</fullName>
    </recommendedName>
</protein>
<dbReference type="SUPFAM" id="SSF50630">
    <property type="entry name" value="Acid proteases"/>
    <property type="match status" value="1"/>
</dbReference>
<dbReference type="InterPro" id="IPR001461">
    <property type="entry name" value="Aspartic_peptidase_A1"/>
</dbReference>
<evidence type="ECO:0000256" key="3">
    <source>
        <dbReference type="SAM" id="Phobius"/>
    </source>
</evidence>
<keyword evidence="3" id="KW-1133">Transmembrane helix</keyword>
<dbReference type="PANTHER" id="PTHR47966:SF51">
    <property type="entry name" value="BETA-SITE APP-CLEAVING ENZYME, ISOFORM A-RELATED"/>
    <property type="match status" value="1"/>
</dbReference>
<feature type="transmembrane region" description="Helical" evidence="3">
    <location>
        <begin position="427"/>
        <end position="448"/>
    </location>
</feature>
<keyword evidence="7" id="KW-1185">Reference proteome</keyword>
<dbReference type="Proteomes" id="UP001365542">
    <property type="component" value="Unassembled WGS sequence"/>
</dbReference>
<feature type="region of interest" description="Disordered" evidence="2">
    <location>
        <begin position="497"/>
        <end position="528"/>
    </location>
</feature>
<dbReference type="Pfam" id="PF00026">
    <property type="entry name" value="Asp"/>
    <property type="match status" value="1"/>
</dbReference>
<proteinExistence type="inferred from homology"/>
<dbReference type="GO" id="GO:0000324">
    <property type="term" value="C:fungal-type vacuole"/>
    <property type="evidence" value="ECO:0007669"/>
    <property type="project" value="TreeGrafter"/>
</dbReference>
<keyword evidence="3" id="KW-0472">Membrane</keyword>
<dbReference type="InterPro" id="IPR033121">
    <property type="entry name" value="PEPTIDASE_A1"/>
</dbReference>
<evidence type="ECO:0000256" key="1">
    <source>
        <dbReference type="ARBA" id="ARBA00007447"/>
    </source>
</evidence>
<dbReference type="PROSITE" id="PS51767">
    <property type="entry name" value="PEPTIDASE_A1"/>
    <property type="match status" value="1"/>
</dbReference>
<dbReference type="PRINTS" id="PR00792">
    <property type="entry name" value="PEPSIN"/>
</dbReference>
<evidence type="ECO:0000256" key="2">
    <source>
        <dbReference type="SAM" id="MobiDB-lite"/>
    </source>
</evidence>
<comment type="similarity">
    <text evidence="1">Belongs to the peptidase A1 family.</text>
</comment>
<dbReference type="AlphaFoldDB" id="A0AAV9XR56"/>
<feature type="signal peptide" evidence="4">
    <location>
        <begin position="1"/>
        <end position="18"/>
    </location>
</feature>
<organism evidence="6 7">
    <name type="scientific">Orbilia ellipsospora</name>
    <dbReference type="NCBI Taxonomy" id="2528407"/>
    <lineage>
        <taxon>Eukaryota</taxon>
        <taxon>Fungi</taxon>
        <taxon>Dikarya</taxon>
        <taxon>Ascomycota</taxon>
        <taxon>Pezizomycotina</taxon>
        <taxon>Orbiliomycetes</taxon>
        <taxon>Orbiliales</taxon>
        <taxon>Orbiliaceae</taxon>
        <taxon>Orbilia</taxon>
    </lineage>
</organism>
<dbReference type="EMBL" id="JAVHJO010000001">
    <property type="protein sequence ID" value="KAK6544091.1"/>
    <property type="molecule type" value="Genomic_DNA"/>
</dbReference>
<gene>
    <name evidence="6" type="ORF">TWF694_000802</name>
</gene>
<name>A0AAV9XR56_9PEZI</name>
<evidence type="ECO:0000313" key="7">
    <source>
        <dbReference type="Proteomes" id="UP001365542"/>
    </source>
</evidence>
<evidence type="ECO:0000313" key="6">
    <source>
        <dbReference type="EMBL" id="KAK6544091.1"/>
    </source>
</evidence>
<feature type="domain" description="Peptidase A1" evidence="5">
    <location>
        <begin position="42"/>
        <end position="389"/>
    </location>
</feature>
<dbReference type="GO" id="GO:0006508">
    <property type="term" value="P:proteolysis"/>
    <property type="evidence" value="ECO:0007669"/>
    <property type="project" value="InterPro"/>
</dbReference>
<feature type="compositionally biased region" description="Polar residues" evidence="2">
    <location>
        <begin position="517"/>
        <end position="528"/>
    </location>
</feature>
<sequence>MRARSVAATSLMAIVAAAQKTMPNIAVAQFGQTWYGPNGPWSAIEVSIGTPPQKVYLTVATLSDMILPITPDACNGIKACIDGRGYAYNDSASSTWQPLSDRDIDLGDDMSAGVIVNGEAYGQQIRGLPGMETVSVGGIPDVKGIYVGAVSTTTINNGLFGLRNITLQMYLQRVIPSPFWAYNTGYGNGYRLPQLVFGGYDQSKYIPGTMQNYSMKLLPSGMSTMGVTIDQMFLNITGPQNRQTFKTNSSLVNDPIDVIIDSSTPFCWFPKNITDQIAQSVGAVWNATIGGSGAYIYNVTSPAYKNLQNATLAFHFSGPMNENKWLFNSMSLSQILYLAAPTAGVSGSSMVPYLPFMPIDKPNSYVLGRSFLQQMYLMANYHNMTFSLSQLDLDSTTLTQYVKVGAPTPPAFTTNEPDKSNKLSGGAIAGIVIGVIAAVAIILGTVLWKLRRKIKVTPPIPPEAENIYPQTSAYYAEISGDNLGKAGVQVPPVEIYTPGRTSEFYSPPMEVQGDEPSPTNTKSVPQEQ</sequence>
<dbReference type="CDD" id="cd12841">
    <property type="entry name" value="TM_EphA1"/>
    <property type="match status" value="1"/>
</dbReference>
<feature type="chain" id="PRO_5044012890" description="Peptidase A1 domain-containing protein" evidence="4">
    <location>
        <begin position="19"/>
        <end position="528"/>
    </location>
</feature>
<dbReference type="GO" id="GO:0004190">
    <property type="term" value="F:aspartic-type endopeptidase activity"/>
    <property type="evidence" value="ECO:0007669"/>
    <property type="project" value="InterPro"/>
</dbReference>
<keyword evidence="3" id="KW-0812">Transmembrane</keyword>
<keyword evidence="4" id="KW-0732">Signal</keyword>
<comment type="caution">
    <text evidence="6">The sequence shown here is derived from an EMBL/GenBank/DDBJ whole genome shotgun (WGS) entry which is preliminary data.</text>
</comment>